<evidence type="ECO:0000256" key="1">
    <source>
        <dbReference type="SAM" id="MobiDB-lite"/>
    </source>
</evidence>
<feature type="region of interest" description="Disordered" evidence="1">
    <location>
        <begin position="1"/>
        <end position="131"/>
    </location>
</feature>
<proteinExistence type="predicted"/>
<feature type="compositionally biased region" description="Basic and acidic residues" evidence="1">
    <location>
        <begin position="1"/>
        <end position="10"/>
    </location>
</feature>
<accession>A0A3N0Z437</accession>
<organism evidence="2 3">
    <name type="scientific">Anabarilius grahami</name>
    <name type="common">Kanglang fish</name>
    <name type="synonym">Barilius grahami</name>
    <dbReference type="NCBI Taxonomy" id="495550"/>
    <lineage>
        <taxon>Eukaryota</taxon>
        <taxon>Metazoa</taxon>
        <taxon>Chordata</taxon>
        <taxon>Craniata</taxon>
        <taxon>Vertebrata</taxon>
        <taxon>Euteleostomi</taxon>
        <taxon>Actinopterygii</taxon>
        <taxon>Neopterygii</taxon>
        <taxon>Teleostei</taxon>
        <taxon>Ostariophysi</taxon>
        <taxon>Cypriniformes</taxon>
        <taxon>Xenocyprididae</taxon>
        <taxon>Xenocypridinae</taxon>
        <taxon>Xenocypridinae incertae sedis</taxon>
        <taxon>Anabarilius</taxon>
    </lineage>
</organism>
<evidence type="ECO:0000313" key="2">
    <source>
        <dbReference type="EMBL" id="ROL52718.1"/>
    </source>
</evidence>
<dbReference type="Proteomes" id="UP000281406">
    <property type="component" value="Unassembled WGS sequence"/>
</dbReference>
<comment type="caution">
    <text evidence="2">The sequence shown here is derived from an EMBL/GenBank/DDBJ whole genome shotgun (WGS) entry which is preliminary data.</text>
</comment>
<feature type="compositionally biased region" description="Gly residues" evidence="1">
    <location>
        <begin position="53"/>
        <end position="64"/>
    </location>
</feature>
<reference evidence="2 3" key="1">
    <citation type="submission" date="2018-10" db="EMBL/GenBank/DDBJ databases">
        <title>Genome assembly for a Yunnan-Guizhou Plateau 3E fish, Anabarilius grahami (Regan), and its evolutionary and genetic applications.</title>
        <authorList>
            <person name="Jiang W."/>
        </authorList>
    </citation>
    <scope>NUCLEOTIDE SEQUENCE [LARGE SCALE GENOMIC DNA]</scope>
    <source>
        <strain evidence="2">AG-KIZ</strain>
        <tissue evidence="2">Muscle</tissue>
    </source>
</reference>
<dbReference type="EMBL" id="RJVU01015056">
    <property type="protein sequence ID" value="ROL52718.1"/>
    <property type="molecule type" value="Genomic_DNA"/>
</dbReference>
<evidence type="ECO:0000313" key="3">
    <source>
        <dbReference type="Proteomes" id="UP000281406"/>
    </source>
</evidence>
<protein>
    <submittedName>
        <fullName evidence="2">Calcium-responsive transactivator</fullName>
    </submittedName>
</protein>
<dbReference type="AlphaFoldDB" id="A0A3N0Z437"/>
<gene>
    <name evidence="2" type="ORF">DPX16_21144</name>
</gene>
<sequence length="229" mass="24907">MARRTDELRHRFNMSNRRKKADEDQLQPAVRNTLRKLSRATNKNCPTDDLWLGPGGMSQGGGGQSLHSQTNMNDSMGTGLPPTSLMQSQMNNGPSHAPMQQQPTISMSLPPSSHGTGPGYSHSVPSSQGAPLQGQVAYSSMASRANLNMQSSQVSVMHQHGTGPHYSSTSAGGQHYQSQQTVGMMGQGNQGSSMMPQRPMGSYRAPQQGRCCDLYFIYQKLLRIFCVCM</sequence>
<feature type="compositionally biased region" description="Polar residues" evidence="1">
    <location>
        <begin position="84"/>
        <end position="115"/>
    </location>
</feature>
<dbReference type="OrthoDB" id="8957549at2759"/>
<name>A0A3N0Z437_ANAGA</name>
<keyword evidence="3" id="KW-1185">Reference proteome</keyword>